<evidence type="ECO:0000256" key="5">
    <source>
        <dbReference type="ARBA" id="ARBA00022525"/>
    </source>
</evidence>
<evidence type="ECO:0000259" key="10">
    <source>
        <dbReference type="Pfam" id="PF00962"/>
    </source>
</evidence>
<evidence type="ECO:0000256" key="3">
    <source>
        <dbReference type="ARBA" id="ARBA00006083"/>
    </source>
</evidence>
<comment type="catalytic activity">
    <reaction evidence="9">
        <text>adenosine + H2O + H(+) = inosine + NH4(+)</text>
        <dbReference type="Rhea" id="RHEA:24408"/>
        <dbReference type="ChEBI" id="CHEBI:15377"/>
        <dbReference type="ChEBI" id="CHEBI:15378"/>
        <dbReference type="ChEBI" id="CHEBI:16335"/>
        <dbReference type="ChEBI" id="CHEBI:17596"/>
        <dbReference type="ChEBI" id="CHEBI:28938"/>
        <dbReference type="EC" id="3.5.4.4"/>
    </reaction>
</comment>
<evidence type="ECO:0000256" key="6">
    <source>
        <dbReference type="ARBA" id="ARBA00022723"/>
    </source>
</evidence>
<dbReference type="AlphaFoldDB" id="A0AAD5YWD6"/>
<dbReference type="GO" id="GO:0004000">
    <property type="term" value="F:adenosine deaminase activity"/>
    <property type="evidence" value="ECO:0007669"/>
    <property type="project" value="TreeGrafter"/>
</dbReference>
<feature type="domain" description="Adenosine deaminase" evidence="10">
    <location>
        <begin position="331"/>
        <end position="517"/>
    </location>
</feature>
<dbReference type="PANTHER" id="PTHR11409">
    <property type="entry name" value="ADENOSINE DEAMINASE"/>
    <property type="match status" value="1"/>
</dbReference>
<dbReference type="InterPro" id="IPR032466">
    <property type="entry name" value="Metal_Hydrolase"/>
</dbReference>
<keyword evidence="8" id="KW-0378">Hydrolase</keyword>
<dbReference type="Gene3D" id="3.20.20.140">
    <property type="entry name" value="Metal-dependent hydrolases"/>
    <property type="match status" value="1"/>
</dbReference>
<keyword evidence="12" id="KW-1185">Reference proteome</keyword>
<dbReference type="InterPro" id="IPR006330">
    <property type="entry name" value="Ado/ade_deaminase"/>
</dbReference>
<organism evidence="11 12">
    <name type="scientific">Leucocoprinus birnbaumii</name>
    <dbReference type="NCBI Taxonomy" id="56174"/>
    <lineage>
        <taxon>Eukaryota</taxon>
        <taxon>Fungi</taxon>
        <taxon>Dikarya</taxon>
        <taxon>Basidiomycota</taxon>
        <taxon>Agaricomycotina</taxon>
        <taxon>Agaricomycetes</taxon>
        <taxon>Agaricomycetidae</taxon>
        <taxon>Agaricales</taxon>
        <taxon>Agaricineae</taxon>
        <taxon>Agaricaceae</taxon>
        <taxon>Leucocoprinus</taxon>
    </lineage>
</organism>
<dbReference type="FunFam" id="3.20.20.140:FF:000017">
    <property type="entry name" value="Adenosine deaminase 2"/>
    <property type="match status" value="1"/>
</dbReference>
<evidence type="ECO:0000256" key="2">
    <source>
        <dbReference type="ARBA" id="ARBA00004613"/>
    </source>
</evidence>
<dbReference type="GO" id="GO:0046872">
    <property type="term" value="F:metal ion binding"/>
    <property type="evidence" value="ECO:0007669"/>
    <property type="project" value="UniProtKB-KW"/>
</dbReference>
<dbReference type="GO" id="GO:0046103">
    <property type="term" value="P:inosine biosynthetic process"/>
    <property type="evidence" value="ECO:0007669"/>
    <property type="project" value="TreeGrafter"/>
</dbReference>
<accession>A0AAD5YWD6</accession>
<gene>
    <name evidence="11" type="ORF">NP233_g846</name>
</gene>
<comment type="subcellular location">
    <subcellularLocation>
        <location evidence="2">Secreted</location>
    </subcellularLocation>
</comment>
<comment type="caution">
    <text evidence="11">The sequence shown here is derived from an EMBL/GenBank/DDBJ whole genome shotgun (WGS) entry which is preliminary data.</text>
</comment>
<dbReference type="EMBL" id="JANIEX010000026">
    <property type="protein sequence ID" value="KAJ3575804.1"/>
    <property type="molecule type" value="Genomic_DNA"/>
</dbReference>
<comment type="similarity">
    <text evidence="3">Belongs to the metallo-dependent hydrolases superfamily. Adenosine and AMP deaminases family. ADGF subfamily.</text>
</comment>
<keyword evidence="5" id="KW-0964">Secreted</keyword>
<keyword evidence="6" id="KW-0479">Metal-binding</keyword>
<dbReference type="SUPFAM" id="SSF51556">
    <property type="entry name" value="Metallo-dependent hydrolases"/>
    <property type="match status" value="1"/>
</dbReference>
<dbReference type="Pfam" id="PF00962">
    <property type="entry name" value="A_deaminase"/>
    <property type="match status" value="1"/>
</dbReference>
<evidence type="ECO:0000313" key="12">
    <source>
        <dbReference type="Proteomes" id="UP001213000"/>
    </source>
</evidence>
<evidence type="ECO:0000256" key="1">
    <source>
        <dbReference type="ARBA" id="ARBA00001947"/>
    </source>
</evidence>
<dbReference type="PANTHER" id="PTHR11409:SF39">
    <property type="entry name" value="ADENOSINE DEAMINASE 2"/>
    <property type="match status" value="1"/>
</dbReference>
<sequence length="540" mass="61293">MPTNILSKEQYLEDRNNLIEADRSLRRDRASIQARSALEAEADEIIRRIRTEEATSIWRAEHPDIPHPFPGMEFLTGKQVIEETRIFEILSRMPKGALLHIHIGATVNTRTLLALALQQPAIHIRVPQLLSVENISSVLPEFMSLPTGSYNLDGESVSSNEYLPNTWVNAARARERFDPSLGGPEGFDRWIVNAMTLTPLEAYGTHNTVTKRLVHFLPIFKQYLRIFLLASVDDGISYVEVRMDFYFAKDLISADGKRTVTHREVLELFDATVNEVKGELVRENRGHKFLGARIIYTAFRALDPKDLYYYVDDCLNLKKEFPHIIAGAAILDRLSKRSLNQTEPGFDLVGNEDELRPLIDYIEPLLYFRKRQAQESVEIPFLFHAGETLGDGNLTDDNMYDALLLGTRRIGHGFSLVKHPKLLQACRERNILLEVCPISNEVLRLTSSMPTHPLPTIINHGVPVALCSDGPSVFGNMGLTYDFFQLLVSSEITGLSTLGVLARDSIQFSMMLTDEKQIALEIWEAEWSEFLQFIVAHYKQ</sequence>
<comment type="cofactor">
    <cofactor evidence="1">
        <name>Zn(2+)</name>
        <dbReference type="ChEBI" id="CHEBI:29105"/>
    </cofactor>
</comment>
<dbReference type="GO" id="GO:0005576">
    <property type="term" value="C:extracellular region"/>
    <property type="evidence" value="ECO:0007669"/>
    <property type="project" value="UniProtKB-SubCell"/>
</dbReference>
<evidence type="ECO:0000256" key="7">
    <source>
        <dbReference type="ARBA" id="ARBA00022729"/>
    </source>
</evidence>
<evidence type="ECO:0000313" key="11">
    <source>
        <dbReference type="EMBL" id="KAJ3575804.1"/>
    </source>
</evidence>
<dbReference type="GO" id="GO:0006154">
    <property type="term" value="P:adenosine catabolic process"/>
    <property type="evidence" value="ECO:0007669"/>
    <property type="project" value="TreeGrafter"/>
</dbReference>
<evidence type="ECO:0000256" key="8">
    <source>
        <dbReference type="ARBA" id="ARBA00022801"/>
    </source>
</evidence>
<evidence type="ECO:0000256" key="9">
    <source>
        <dbReference type="ARBA" id="ARBA00047764"/>
    </source>
</evidence>
<reference evidence="11" key="1">
    <citation type="submission" date="2022-07" db="EMBL/GenBank/DDBJ databases">
        <title>Genome Sequence of Leucocoprinus birnbaumii.</title>
        <authorList>
            <person name="Buettner E."/>
        </authorList>
    </citation>
    <scope>NUCLEOTIDE SEQUENCE</scope>
    <source>
        <strain evidence="11">VT141</strain>
    </source>
</reference>
<dbReference type="EC" id="3.5.4.4" evidence="4"/>
<keyword evidence="7" id="KW-0732">Signal</keyword>
<dbReference type="Proteomes" id="UP001213000">
    <property type="component" value="Unassembled WGS sequence"/>
</dbReference>
<name>A0AAD5YWD6_9AGAR</name>
<proteinExistence type="inferred from homology"/>
<protein>
    <recommendedName>
        <fullName evidence="4">adenosine deaminase</fullName>
        <ecNumber evidence="4">3.5.4.4</ecNumber>
    </recommendedName>
</protein>
<evidence type="ECO:0000256" key="4">
    <source>
        <dbReference type="ARBA" id="ARBA00012784"/>
    </source>
</evidence>
<dbReference type="InterPro" id="IPR001365">
    <property type="entry name" value="A_deaminase_dom"/>
</dbReference>